<comment type="caution">
    <text evidence="1">The sequence shown here is derived from an EMBL/GenBank/DDBJ whole genome shotgun (WGS) entry which is preliminary data.</text>
</comment>
<evidence type="ECO:0000313" key="1">
    <source>
        <dbReference type="EMBL" id="CAB4257270.1"/>
    </source>
</evidence>
<gene>
    <name evidence="1" type="ORF">KABA2_14S00374</name>
</gene>
<dbReference type="OrthoDB" id="6347512at2759"/>
<dbReference type="RefSeq" id="XP_041409114.1">
    <property type="nucleotide sequence ID" value="XM_041553180.1"/>
</dbReference>
<proteinExistence type="predicted"/>
<dbReference type="EMBL" id="CAEFZW010000014">
    <property type="protein sequence ID" value="CAB4257270.1"/>
    <property type="molecule type" value="Genomic_DNA"/>
</dbReference>
<dbReference type="AlphaFoldDB" id="A0A8H2VKI7"/>
<name>A0A8H2VKI7_9SACH</name>
<dbReference type="Proteomes" id="UP000644660">
    <property type="component" value="Unassembled WGS sequence"/>
</dbReference>
<reference evidence="1 2" key="1">
    <citation type="submission" date="2020-05" db="EMBL/GenBank/DDBJ databases">
        <authorList>
            <person name="Casaregola S."/>
            <person name="Devillers H."/>
            <person name="Grondin C."/>
        </authorList>
    </citation>
    <scope>NUCLEOTIDE SEQUENCE [LARGE SCALE GENOMIC DNA]</scope>
    <source>
        <strain evidence="1 2">CLIB 1767</strain>
    </source>
</reference>
<accession>A0A8H2VKI7</accession>
<dbReference type="CDD" id="cd22647">
    <property type="entry name" value="CTF3_NTD_HEAT"/>
    <property type="match status" value="1"/>
</dbReference>
<dbReference type="GeneID" id="64860385"/>
<protein>
    <submittedName>
        <fullName evidence="1">Similar to Saccharomyces cerevisiae YLR381W CTF3 Outer kinetochore protein that forms a complex with Mcm16p and Mcm22p</fullName>
    </submittedName>
</protein>
<sequence length="739" mass="86349">MSNTLDTPLFDLIHAPIDISQWELKALLKKVYSIVPRHGISPMMIAPFIDFLCTTQLISTATKISLIEQYLIPNGYLGRDVVATIFKHLGTPTIYTEKTNKIPVKYVQIALCRWLVHVYFLLPETQDELTLSTWLQLWQFDYLQKWITFIIVWSTRSNLDIKTWKVNLLLKIAKNNGYVNSRTNSTLILRKYLTVLNHSIKVSNTMDEINCSESDLKELQDLQWNFEFIKTLKIVLNRESSFKFNNSIVDDKLDELVSQLRTSEVNSRKLNFLGTMPEDKSILSETKTIVQLYKNWNYLKLPKNVELVITDNQYSIPQLFPLVLSHLELSLENKAVEEFWIRMYSYLKIHLGRCFYEKQLTAKERAALFNTIIQCCVIYNRFIPGIINDFLTLPNLFSSKDLFMTICMRLLPIMPPPENQPKFKNKILKVLAICLLTKQKLDSKSDRGSLYKSTFGITCYVIVQMIQNWLLHTQEDTIILYALELLGDIRKLLLSNMTHSLSDRNITMSSIMLIEAQSSFIEYYQKIRKPGQRSVTIIDKVIFKNNVMDKLLTLDDSLMINHCCSYFITANRFIKDSPAPNVYVQLYNQYIMDLTNYLWRSRVADSKNLFGIPTDFIKSIYENLVGGKNSELKLKYLFSIKGIPAISSVITLLLRRIEQRNQCTIQYLYPITEDGFRKFQKDFSEGENTLQKKWVPEINTFNDFNVLLLEELSRMKQYQSLVRFLTVYMKSLSHIHVYP</sequence>
<evidence type="ECO:0000313" key="2">
    <source>
        <dbReference type="Proteomes" id="UP000644660"/>
    </source>
</evidence>
<organism evidence="1 2">
    <name type="scientific">Maudiozyma barnettii</name>
    <dbReference type="NCBI Taxonomy" id="61262"/>
    <lineage>
        <taxon>Eukaryota</taxon>
        <taxon>Fungi</taxon>
        <taxon>Dikarya</taxon>
        <taxon>Ascomycota</taxon>
        <taxon>Saccharomycotina</taxon>
        <taxon>Saccharomycetes</taxon>
        <taxon>Saccharomycetales</taxon>
        <taxon>Saccharomycetaceae</taxon>
        <taxon>Maudiozyma</taxon>
    </lineage>
</organism>
<keyword evidence="2" id="KW-1185">Reference proteome</keyword>